<dbReference type="PANTHER" id="PTHR31760:SF0">
    <property type="entry name" value="S-ADENOSYL-L-METHIONINE-DEPENDENT METHYLTRANSFERASES SUPERFAMILY PROTEIN"/>
    <property type="match status" value="1"/>
</dbReference>
<dbReference type="Pfam" id="PF02527">
    <property type="entry name" value="GidB"/>
    <property type="match status" value="1"/>
</dbReference>
<evidence type="ECO:0000256" key="1">
    <source>
        <dbReference type="ARBA" id="ARBA00022490"/>
    </source>
</evidence>
<feature type="region of interest" description="Disordered" evidence="7">
    <location>
        <begin position="237"/>
        <end position="275"/>
    </location>
</feature>
<dbReference type="EC" id="2.1.1.-" evidence="6"/>
<dbReference type="RefSeq" id="WP_425560076.1">
    <property type="nucleotide sequence ID" value="NZ_BAABIL010000021.1"/>
</dbReference>
<dbReference type="Gene3D" id="3.40.50.150">
    <property type="entry name" value="Vaccinia Virus protein VP39"/>
    <property type="match status" value="1"/>
</dbReference>
<evidence type="ECO:0000256" key="5">
    <source>
        <dbReference type="ARBA" id="ARBA00022691"/>
    </source>
</evidence>
<dbReference type="Proteomes" id="UP001501195">
    <property type="component" value="Unassembled WGS sequence"/>
</dbReference>
<organism evidence="8 9">
    <name type="scientific">Kineococcus glutinatus</name>
    <dbReference type="NCBI Taxonomy" id="1070872"/>
    <lineage>
        <taxon>Bacteria</taxon>
        <taxon>Bacillati</taxon>
        <taxon>Actinomycetota</taxon>
        <taxon>Actinomycetes</taxon>
        <taxon>Kineosporiales</taxon>
        <taxon>Kineosporiaceae</taxon>
        <taxon>Kineococcus</taxon>
    </lineage>
</organism>
<evidence type="ECO:0000256" key="4">
    <source>
        <dbReference type="ARBA" id="ARBA00022679"/>
    </source>
</evidence>
<keyword evidence="9" id="KW-1185">Reference proteome</keyword>
<keyword evidence="4 6" id="KW-0808">Transferase</keyword>
<dbReference type="HAMAP" id="MF_00074">
    <property type="entry name" value="16SrRNA_methyltr_G"/>
    <property type="match status" value="1"/>
</dbReference>
<keyword evidence="1 6" id="KW-0963">Cytoplasm</keyword>
<comment type="caution">
    <text evidence="8">The sequence shown here is derived from an EMBL/GenBank/DDBJ whole genome shotgun (WGS) entry which is preliminary data.</text>
</comment>
<dbReference type="InterPro" id="IPR029063">
    <property type="entry name" value="SAM-dependent_MTases_sf"/>
</dbReference>
<keyword evidence="2 6" id="KW-0698">rRNA processing</keyword>
<comment type="function">
    <text evidence="6">Specifically methylates the N7 position of a guanine in 16S rRNA.</text>
</comment>
<keyword evidence="3 6" id="KW-0489">Methyltransferase</keyword>
<feature type="compositionally biased region" description="Low complexity" evidence="7">
    <location>
        <begin position="252"/>
        <end position="262"/>
    </location>
</feature>
<sequence length="275" mass="28654">MLGADSADVVPTTGGGGVSRETPPPPVVVPAVAADVFGPHLVQAERYAALLGTDGVVRGLIGPREVPRLWERHLLNSAALRHVVPEATHVVDIGSGAGLPGIPLALARPDLRVTLVEPLERRYHFLREAVAALDLADRCHVVRARAEELAGELAAPVVTARAVAALDKLAGWALPLTSTDGAVLAIKGRTAAQEIETAWPTLRRWGVPEEPEVLTCPSGIDGEDLVVVRVLRGTGPLRTSTQAGRGRQPRQAKAAGRGASRTGGRRGRGGGAARG</sequence>
<dbReference type="NCBIfam" id="TIGR00138">
    <property type="entry name" value="rsmG_gidB"/>
    <property type="match status" value="1"/>
</dbReference>
<evidence type="ECO:0000256" key="6">
    <source>
        <dbReference type="HAMAP-Rule" id="MF_00074"/>
    </source>
</evidence>
<gene>
    <name evidence="6 8" type="primary">rsmG</name>
    <name evidence="8" type="ORF">GCM10023225_02640</name>
</gene>
<protein>
    <recommendedName>
        <fullName evidence="6">Ribosomal RNA small subunit methyltransferase G</fullName>
        <ecNumber evidence="6">2.1.1.-</ecNumber>
    </recommendedName>
    <alternativeName>
        <fullName evidence="6">16S rRNA 7-methylguanosine methyltransferase</fullName>
        <shortName evidence="6">16S rRNA m7G methyltransferase</shortName>
    </alternativeName>
</protein>
<dbReference type="EMBL" id="BAABIL010000021">
    <property type="protein sequence ID" value="GAA4962554.1"/>
    <property type="molecule type" value="Genomic_DNA"/>
</dbReference>
<feature type="binding site" evidence="6">
    <location>
        <begin position="146"/>
        <end position="147"/>
    </location>
    <ligand>
        <name>S-adenosyl-L-methionine</name>
        <dbReference type="ChEBI" id="CHEBI:59789"/>
    </ligand>
</feature>
<comment type="caution">
    <text evidence="6">Lacks conserved residue(s) required for the propagation of feature annotation.</text>
</comment>
<dbReference type="CDD" id="cd02440">
    <property type="entry name" value="AdoMet_MTases"/>
    <property type="match status" value="1"/>
</dbReference>
<keyword evidence="5 6" id="KW-0949">S-adenosyl-L-methionine</keyword>
<evidence type="ECO:0000256" key="7">
    <source>
        <dbReference type="SAM" id="MobiDB-lite"/>
    </source>
</evidence>
<evidence type="ECO:0000256" key="2">
    <source>
        <dbReference type="ARBA" id="ARBA00022552"/>
    </source>
</evidence>
<feature type="binding site" evidence="6">
    <location>
        <position position="94"/>
    </location>
    <ligand>
        <name>S-adenosyl-L-methionine</name>
        <dbReference type="ChEBI" id="CHEBI:59789"/>
    </ligand>
</feature>
<name>A0ABP9H6X5_9ACTN</name>
<evidence type="ECO:0000313" key="8">
    <source>
        <dbReference type="EMBL" id="GAA4962554.1"/>
    </source>
</evidence>
<feature type="region of interest" description="Disordered" evidence="7">
    <location>
        <begin position="1"/>
        <end position="24"/>
    </location>
</feature>
<comment type="subcellular location">
    <subcellularLocation>
        <location evidence="6">Cytoplasm</location>
    </subcellularLocation>
</comment>
<dbReference type="SUPFAM" id="SSF53335">
    <property type="entry name" value="S-adenosyl-L-methionine-dependent methyltransferases"/>
    <property type="match status" value="1"/>
</dbReference>
<reference evidence="9" key="1">
    <citation type="journal article" date="2019" name="Int. J. Syst. Evol. Microbiol.">
        <title>The Global Catalogue of Microorganisms (GCM) 10K type strain sequencing project: providing services to taxonomists for standard genome sequencing and annotation.</title>
        <authorList>
            <consortium name="The Broad Institute Genomics Platform"/>
            <consortium name="The Broad Institute Genome Sequencing Center for Infectious Disease"/>
            <person name="Wu L."/>
            <person name="Ma J."/>
        </authorList>
    </citation>
    <scope>NUCLEOTIDE SEQUENCE [LARGE SCALE GENOMIC DNA]</scope>
    <source>
        <strain evidence="9">JCM 18126</strain>
    </source>
</reference>
<dbReference type="PANTHER" id="PTHR31760">
    <property type="entry name" value="S-ADENOSYL-L-METHIONINE-DEPENDENT METHYLTRANSFERASES SUPERFAMILY PROTEIN"/>
    <property type="match status" value="1"/>
</dbReference>
<dbReference type="InterPro" id="IPR003682">
    <property type="entry name" value="rRNA_ssu_MeTfrase_G"/>
</dbReference>
<evidence type="ECO:0000313" key="9">
    <source>
        <dbReference type="Proteomes" id="UP001501195"/>
    </source>
</evidence>
<comment type="similarity">
    <text evidence="6">Belongs to the methyltransferase superfamily. RNA methyltransferase RsmG family.</text>
</comment>
<feature type="binding site" evidence="6">
    <location>
        <position position="161"/>
    </location>
    <ligand>
        <name>S-adenosyl-L-methionine</name>
        <dbReference type="ChEBI" id="CHEBI:59789"/>
    </ligand>
</feature>
<feature type="binding site" evidence="6">
    <location>
        <position position="99"/>
    </location>
    <ligand>
        <name>S-adenosyl-L-methionine</name>
        <dbReference type="ChEBI" id="CHEBI:59789"/>
    </ligand>
</feature>
<proteinExistence type="inferred from homology"/>
<evidence type="ECO:0000256" key="3">
    <source>
        <dbReference type="ARBA" id="ARBA00022603"/>
    </source>
</evidence>
<accession>A0ABP9H6X5</accession>